<organism evidence="2 3">
    <name type="scientific">Catellatospora chokoriensis</name>
    <dbReference type="NCBI Taxonomy" id="310353"/>
    <lineage>
        <taxon>Bacteria</taxon>
        <taxon>Bacillati</taxon>
        <taxon>Actinomycetota</taxon>
        <taxon>Actinomycetes</taxon>
        <taxon>Micromonosporales</taxon>
        <taxon>Micromonosporaceae</taxon>
        <taxon>Catellatospora</taxon>
    </lineage>
</organism>
<reference evidence="2 3" key="1">
    <citation type="submission" date="2021-01" db="EMBL/GenBank/DDBJ databases">
        <title>Whole genome shotgun sequence of Catellatospora chokoriensis NBRC 107358.</title>
        <authorList>
            <person name="Komaki H."/>
            <person name="Tamura T."/>
        </authorList>
    </citation>
    <scope>NUCLEOTIDE SEQUENCE [LARGE SCALE GENOMIC DNA]</scope>
    <source>
        <strain evidence="2 3">NBRC 107358</strain>
    </source>
</reference>
<evidence type="ECO:0000256" key="1">
    <source>
        <dbReference type="SAM" id="SignalP"/>
    </source>
</evidence>
<protein>
    <submittedName>
        <fullName evidence="2">Uncharacterized protein</fullName>
    </submittedName>
</protein>
<dbReference type="EMBL" id="BONG01000016">
    <property type="protein sequence ID" value="GIF89547.1"/>
    <property type="molecule type" value="Genomic_DNA"/>
</dbReference>
<name>A0A8J3NQT8_9ACTN</name>
<keyword evidence="3" id="KW-1185">Reference proteome</keyword>
<feature type="signal peptide" evidence="1">
    <location>
        <begin position="1"/>
        <end position="36"/>
    </location>
</feature>
<keyword evidence="1" id="KW-0732">Signal</keyword>
<evidence type="ECO:0000313" key="2">
    <source>
        <dbReference type="EMBL" id="GIF89547.1"/>
    </source>
</evidence>
<evidence type="ECO:0000313" key="3">
    <source>
        <dbReference type="Proteomes" id="UP000619293"/>
    </source>
</evidence>
<feature type="chain" id="PRO_5035245001" evidence="1">
    <location>
        <begin position="37"/>
        <end position="273"/>
    </location>
</feature>
<proteinExistence type="predicted"/>
<dbReference type="Proteomes" id="UP000619293">
    <property type="component" value="Unassembled WGS sequence"/>
</dbReference>
<sequence>MRKAYPQLGRKWLAASASAFVMSVAVLLAPTSPASAAIDPAAAVGQKRDQLLALVQAGASDTTIQSRLGLVKVSQPSSGGIEPMSSQGDATVSTPTIYYDTQAKYYYASASFSWNNQQTKADGSGGNVGGYDGFAIRFNKDITNMGTGASFCPGNWGGATPYPGTKPGCVVVQPEDNDDFGSSYKYQDKLNQAYCGGTDYPSCWIYIGAKGTIVHSFKKSWAGCLQVYSKYGHTWSSTQISGINVSNGSISFDFSSSSYRWDISSSNSGKLGC</sequence>
<comment type="caution">
    <text evidence="2">The sequence shown here is derived from an EMBL/GenBank/DDBJ whole genome shotgun (WGS) entry which is preliminary data.</text>
</comment>
<gene>
    <name evidence="2" type="ORF">Cch02nite_29910</name>
</gene>
<accession>A0A8J3NQT8</accession>
<dbReference type="AlphaFoldDB" id="A0A8J3NQT8"/>